<proteinExistence type="predicted"/>
<keyword evidence="1" id="KW-0238">DNA-binding</keyword>
<protein>
    <submittedName>
        <fullName evidence="1">Homeobox-leucine zipper protein</fullName>
    </submittedName>
</protein>
<accession>A0ACC1XLG2</accession>
<dbReference type="EMBL" id="CM051402">
    <property type="protein sequence ID" value="KAJ4711702.1"/>
    <property type="molecule type" value="Genomic_DNA"/>
</dbReference>
<gene>
    <name evidence="1" type="ORF">OWV82_017680</name>
</gene>
<organism evidence="1 2">
    <name type="scientific">Melia azedarach</name>
    <name type="common">Chinaberry tree</name>
    <dbReference type="NCBI Taxonomy" id="155640"/>
    <lineage>
        <taxon>Eukaryota</taxon>
        <taxon>Viridiplantae</taxon>
        <taxon>Streptophyta</taxon>
        <taxon>Embryophyta</taxon>
        <taxon>Tracheophyta</taxon>
        <taxon>Spermatophyta</taxon>
        <taxon>Magnoliopsida</taxon>
        <taxon>eudicotyledons</taxon>
        <taxon>Gunneridae</taxon>
        <taxon>Pentapetalae</taxon>
        <taxon>rosids</taxon>
        <taxon>malvids</taxon>
        <taxon>Sapindales</taxon>
        <taxon>Meliaceae</taxon>
        <taxon>Melia</taxon>
    </lineage>
</organism>
<evidence type="ECO:0000313" key="2">
    <source>
        <dbReference type="Proteomes" id="UP001164539"/>
    </source>
</evidence>
<keyword evidence="1" id="KW-0371">Homeobox</keyword>
<comment type="caution">
    <text evidence="1">The sequence shown here is derived from an EMBL/GenBank/DDBJ whole genome shotgun (WGS) entry which is preliminary data.</text>
</comment>
<reference evidence="1 2" key="1">
    <citation type="journal article" date="2023" name="Science">
        <title>Complex scaffold remodeling in plant triterpene biosynthesis.</title>
        <authorList>
            <person name="De La Pena R."/>
            <person name="Hodgson H."/>
            <person name="Liu J.C."/>
            <person name="Stephenson M.J."/>
            <person name="Martin A.C."/>
            <person name="Owen C."/>
            <person name="Harkess A."/>
            <person name="Leebens-Mack J."/>
            <person name="Jimenez L.E."/>
            <person name="Osbourn A."/>
            <person name="Sattely E.S."/>
        </authorList>
    </citation>
    <scope>NUCLEOTIDE SEQUENCE [LARGE SCALE GENOMIC DNA]</scope>
    <source>
        <strain evidence="2">cv. JPN11</strain>
        <tissue evidence="1">Leaf</tissue>
    </source>
</reference>
<sequence>MMELGLSLGDTPKPFGFMEKTHEVSRNKGLGFCMGLSIGPSVPEEVVDVHERREEEDEEEDDHDEEKQTSAANTDEAKKTSVVDCGKRSSSADPPIQLDLLPNTPVSRNQLPSFLPFPWTSDNGSSEAGSSGQMVRGFDVNKFPLVEEPEDGAALSSSPNNSAASSFQMDFCIYSSGGNKRDFESGGMGNEIEAERASSRVSDEDENGCTRKKLRLSKEQSAYLEESFKEHNTLNPKQKLALAKQLNLRPRQVEVWFQNRRARTKLKQTEVDCEYLKRCCETLTEENRRLHKELQELRALKTSNPFYMQLPATTLTMCPSCERVATTTNSNASGSGAATTTTNISDPTSTATGFSLTRPRFFPFSQNQNQQPTSSSSRDQIGKHVEKSS</sequence>
<name>A0ACC1XLG2_MELAZ</name>
<dbReference type="Proteomes" id="UP001164539">
    <property type="component" value="Chromosome 9"/>
</dbReference>
<evidence type="ECO:0000313" key="1">
    <source>
        <dbReference type="EMBL" id="KAJ4711702.1"/>
    </source>
</evidence>
<keyword evidence="2" id="KW-1185">Reference proteome</keyword>